<evidence type="ECO:0000313" key="2">
    <source>
        <dbReference type="Proteomes" id="UP000199114"/>
    </source>
</evidence>
<keyword evidence="2" id="KW-1185">Reference proteome</keyword>
<accession>A0A1H9CHY1</accession>
<protein>
    <submittedName>
        <fullName evidence="1">Uncharacterized protein</fullName>
    </submittedName>
</protein>
<organism evidence="1 2">
    <name type="scientific">Natrinema salaciae</name>
    <dbReference type="NCBI Taxonomy" id="1186196"/>
    <lineage>
        <taxon>Archaea</taxon>
        <taxon>Methanobacteriati</taxon>
        <taxon>Methanobacteriota</taxon>
        <taxon>Stenosarchaea group</taxon>
        <taxon>Halobacteria</taxon>
        <taxon>Halobacteriales</taxon>
        <taxon>Natrialbaceae</taxon>
        <taxon>Natrinema</taxon>
    </lineage>
</organism>
<sequence length="45" mass="5268">MVKVHLICLSLKEFNHPTIKQMQYIGSRMHRKQVSMPQNGFKGII</sequence>
<reference evidence="2" key="1">
    <citation type="submission" date="2016-10" db="EMBL/GenBank/DDBJ databases">
        <authorList>
            <person name="Varghese N."/>
            <person name="Submissions S."/>
        </authorList>
    </citation>
    <scope>NUCLEOTIDE SEQUENCE [LARGE SCALE GENOMIC DNA]</scope>
    <source>
        <strain evidence="2">DSM 25055</strain>
    </source>
</reference>
<gene>
    <name evidence="1" type="ORF">SAMN04489841_1056</name>
</gene>
<dbReference type="EMBL" id="FOFD01000001">
    <property type="protein sequence ID" value="SEQ00671.1"/>
    <property type="molecule type" value="Genomic_DNA"/>
</dbReference>
<name>A0A1H9CHY1_9EURY</name>
<proteinExistence type="predicted"/>
<dbReference type="Proteomes" id="UP000199114">
    <property type="component" value="Unassembled WGS sequence"/>
</dbReference>
<dbReference type="AlphaFoldDB" id="A0A1H9CHY1"/>
<evidence type="ECO:0000313" key="1">
    <source>
        <dbReference type="EMBL" id="SEQ00671.1"/>
    </source>
</evidence>